<reference evidence="2 3" key="1">
    <citation type="submission" date="2016-11" db="EMBL/GenBank/DDBJ databases">
        <authorList>
            <person name="Jaros S."/>
            <person name="Januszkiewicz K."/>
            <person name="Wedrychowicz H."/>
        </authorList>
    </citation>
    <scope>NUCLEOTIDE SEQUENCE [LARGE SCALE GENOMIC DNA]</scope>
    <source>
        <strain evidence="2 3">CGMCC 1.10190</strain>
    </source>
</reference>
<evidence type="ECO:0000313" key="2">
    <source>
        <dbReference type="EMBL" id="SHH15336.1"/>
    </source>
</evidence>
<dbReference type="InterPro" id="IPR053135">
    <property type="entry name" value="AKR2_Oxidoreductase"/>
</dbReference>
<dbReference type="Pfam" id="PF00248">
    <property type="entry name" value="Aldo_ket_red"/>
    <property type="match status" value="1"/>
</dbReference>
<keyword evidence="3" id="KW-1185">Reference proteome</keyword>
<protein>
    <submittedName>
        <fullName evidence="2">Aldo/keto reductase</fullName>
    </submittedName>
</protein>
<dbReference type="STRING" id="658167.SAMN04488135_102325"/>
<gene>
    <name evidence="2" type="ORF">SAMN04488135_102325</name>
</gene>
<dbReference type="EMBL" id="FQXE01000002">
    <property type="protein sequence ID" value="SHH15336.1"/>
    <property type="molecule type" value="Genomic_DNA"/>
</dbReference>
<dbReference type="OrthoDB" id="8563187at2"/>
<dbReference type="PROSITE" id="PS51318">
    <property type="entry name" value="TAT"/>
    <property type="match status" value="1"/>
</dbReference>
<dbReference type="PANTHER" id="PTHR43312:SF1">
    <property type="entry name" value="NADP-DEPENDENT OXIDOREDUCTASE DOMAIN-CONTAINING PROTEIN"/>
    <property type="match status" value="1"/>
</dbReference>
<dbReference type="PANTHER" id="PTHR43312">
    <property type="entry name" value="D-THREO-ALDOSE 1-DEHYDROGENASE"/>
    <property type="match status" value="1"/>
</dbReference>
<dbReference type="InterPro" id="IPR023210">
    <property type="entry name" value="NADP_OxRdtase_dom"/>
</dbReference>
<dbReference type="CDD" id="cd19095">
    <property type="entry name" value="AKR_PA4992-like"/>
    <property type="match status" value="1"/>
</dbReference>
<dbReference type="InterPro" id="IPR006311">
    <property type="entry name" value="TAT_signal"/>
</dbReference>
<name>A0A1M5QMW6_9BURK</name>
<accession>A0A1M5QMW6</accession>
<dbReference type="Gene3D" id="3.20.20.100">
    <property type="entry name" value="NADP-dependent oxidoreductase domain"/>
    <property type="match status" value="1"/>
</dbReference>
<dbReference type="AlphaFoldDB" id="A0A1M5QMW6"/>
<dbReference type="InterPro" id="IPR036812">
    <property type="entry name" value="NAD(P)_OxRdtase_dom_sf"/>
</dbReference>
<sequence>MRLTRREWLAAAGSSAALAIAGGLRQARAAAGEPIFKTIPSSGERLPPVGVGTARRYQGAAQDALAQLRETLRVFAAAGGKVIDTAPSYGNAEEVLGGLLESLALRDSLFLATKVSSTGREAGLAQIEQSFRKLRSRRIDLIAVHNLQDVDRQLATLRELKDGGRIRYVGLTTSFSAQHDELAALIRREKPDFVQVDYALDNRAAASSVLPAAQEHGAAVMVNLPFGRSSVFRAVQGRELPAWAADFDARSWAQFFLKYIISHEAVTVAIPGTATPGYAADNTGAATGRLPDAAARRRMEAFIDTL</sequence>
<proteinExistence type="predicted"/>
<dbReference type="SUPFAM" id="SSF51430">
    <property type="entry name" value="NAD(P)-linked oxidoreductase"/>
    <property type="match status" value="1"/>
</dbReference>
<dbReference type="Proteomes" id="UP000184226">
    <property type="component" value="Unassembled WGS sequence"/>
</dbReference>
<dbReference type="RefSeq" id="WP_073101956.1">
    <property type="nucleotide sequence ID" value="NZ_FQXE01000002.1"/>
</dbReference>
<evidence type="ECO:0000259" key="1">
    <source>
        <dbReference type="Pfam" id="PF00248"/>
    </source>
</evidence>
<evidence type="ECO:0000313" key="3">
    <source>
        <dbReference type="Proteomes" id="UP000184226"/>
    </source>
</evidence>
<organism evidence="2 3">
    <name type="scientific">Pollutimonas bauzanensis</name>
    <dbReference type="NCBI Taxonomy" id="658167"/>
    <lineage>
        <taxon>Bacteria</taxon>
        <taxon>Pseudomonadati</taxon>
        <taxon>Pseudomonadota</taxon>
        <taxon>Betaproteobacteria</taxon>
        <taxon>Burkholderiales</taxon>
        <taxon>Alcaligenaceae</taxon>
        <taxon>Pollutimonas</taxon>
    </lineage>
</organism>
<feature type="domain" description="NADP-dependent oxidoreductase" evidence="1">
    <location>
        <begin position="49"/>
        <end position="293"/>
    </location>
</feature>